<comment type="function">
    <text evidence="11 12">Key component of the proton channel; it plays a direct role in the translocation of protons across the membrane.</text>
</comment>
<feature type="transmembrane region" description="Helical" evidence="11">
    <location>
        <begin position="20"/>
        <end position="38"/>
    </location>
</feature>
<evidence type="ECO:0000256" key="3">
    <source>
        <dbReference type="ARBA" id="ARBA00022448"/>
    </source>
</evidence>
<evidence type="ECO:0000256" key="2">
    <source>
        <dbReference type="ARBA" id="ARBA00006810"/>
    </source>
</evidence>
<dbReference type="GO" id="GO:0045259">
    <property type="term" value="C:proton-transporting ATP synthase complex"/>
    <property type="evidence" value="ECO:0007669"/>
    <property type="project" value="UniProtKB-KW"/>
</dbReference>
<evidence type="ECO:0000256" key="6">
    <source>
        <dbReference type="ARBA" id="ARBA00022781"/>
    </source>
</evidence>
<evidence type="ECO:0000256" key="7">
    <source>
        <dbReference type="ARBA" id="ARBA00022989"/>
    </source>
</evidence>
<dbReference type="InterPro" id="IPR045082">
    <property type="entry name" value="ATP_syn_F0_a_bact/chloroplast"/>
</dbReference>
<dbReference type="GO" id="GO:0042777">
    <property type="term" value="P:proton motive force-driven plasma membrane ATP synthesis"/>
    <property type="evidence" value="ECO:0007669"/>
    <property type="project" value="TreeGrafter"/>
</dbReference>
<reference evidence="13 14" key="1">
    <citation type="submission" date="2019-03" db="EMBL/GenBank/DDBJ databases">
        <title>Genomic Encyclopedia of Type Strains, Phase IV (KMG-IV): sequencing the most valuable type-strain genomes for metagenomic binning, comparative biology and taxonomic classification.</title>
        <authorList>
            <person name="Goeker M."/>
        </authorList>
    </citation>
    <scope>NUCLEOTIDE SEQUENCE [LARGE SCALE GENOMIC DNA]</scope>
    <source>
        <strain evidence="13 14">DSM 28867</strain>
    </source>
</reference>
<feature type="transmembrane region" description="Helical" evidence="11">
    <location>
        <begin position="145"/>
        <end position="167"/>
    </location>
</feature>
<dbReference type="HAMAP" id="MF_01393">
    <property type="entry name" value="ATP_synth_a_bact"/>
    <property type="match status" value="1"/>
</dbReference>
<feature type="transmembrane region" description="Helical" evidence="11">
    <location>
        <begin position="173"/>
        <end position="196"/>
    </location>
</feature>
<dbReference type="InterPro" id="IPR000568">
    <property type="entry name" value="ATP_synth_F0_asu"/>
</dbReference>
<keyword evidence="4 11" id="KW-0138">CF(0)</keyword>
<dbReference type="PRINTS" id="PR00123">
    <property type="entry name" value="ATPASEA"/>
</dbReference>
<name>A0A4R7ZUC2_9FIRM</name>
<feature type="transmembrane region" description="Helical" evidence="11">
    <location>
        <begin position="203"/>
        <end position="224"/>
    </location>
</feature>
<keyword evidence="5 11" id="KW-0812">Transmembrane</keyword>
<dbReference type="GO" id="GO:0046933">
    <property type="term" value="F:proton-transporting ATP synthase activity, rotational mechanism"/>
    <property type="evidence" value="ECO:0007669"/>
    <property type="project" value="UniProtKB-UniRule"/>
</dbReference>
<evidence type="ECO:0000256" key="10">
    <source>
        <dbReference type="ARBA" id="ARBA00023310"/>
    </source>
</evidence>
<evidence type="ECO:0000313" key="13">
    <source>
        <dbReference type="EMBL" id="TDW20551.1"/>
    </source>
</evidence>
<keyword evidence="9 11" id="KW-0472">Membrane</keyword>
<keyword evidence="6 11" id="KW-0375">Hydrogen ion transport</keyword>
<dbReference type="InterPro" id="IPR035908">
    <property type="entry name" value="F0_ATP_A_sf"/>
</dbReference>
<keyword evidence="10 11" id="KW-0066">ATP synthesis</keyword>
<dbReference type="NCBIfam" id="TIGR01131">
    <property type="entry name" value="ATP_synt_6_or_A"/>
    <property type="match status" value="1"/>
</dbReference>
<feature type="transmembrane region" description="Helical" evidence="11">
    <location>
        <begin position="50"/>
        <end position="68"/>
    </location>
</feature>
<keyword evidence="14" id="KW-1185">Reference proteome</keyword>
<comment type="similarity">
    <text evidence="2 11 12">Belongs to the ATPase A chain family.</text>
</comment>
<feature type="transmembrane region" description="Helical" evidence="11">
    <location>
        <begin position="80"/>
        <end position="101"/>
    </location>
</feature>
<dbReference type="PROSITE" id="PS00449">
    <property type="entry name" value="ATPASE_A"/>
    <property type="match status" value="1"/>
</dbReference>
<keyword evidence="11" id="KW-1003">Cell membrane</keyword>
<protein>
    <recommendedName>
        <fullName evidence="11 12">ATP synthase subunit a</fullName>
    </recommendedName>
    <alternativeName>
        <fullName evidence="11">ATP synthase F0 sector subunit a</fullName>
    </alternativeName>
    <alternativeName>
        <fullName evidence="11">F-ATPase subunit 6</fullName>
    </alternativeName>
</protein>
<keyword evidence="7 11" id="KW-1133">Transmembrane helix</keyword>
<keyword evidence="8 11" id="KW-0406">Ion transport</keyword>
<dbReference type="RefSeq" id="WP_134169082.1">
    <property type="nucleotide sequence ID" value="NZ_SODD01000012.1"/>
</dbReference>
<organism evidence="13 14">
    <name type="scientific">Breznakia blatticola</name>
    <dbReference type="NCBI Taxonomy" id="1754012"/>
    <lineage>
        <taxon>Bacteria</taxon>
        <taxon>Bacillati</taxon>
        <taxon>Bacillota</taxon>
        <taxon>Erysipelotrichia</taxon>
        <taxon>Erysipelotrichales</taxon>
        <taxon>Erysipelotrichaceae</taxon>
        <taxon>Breznakia</taxon>
    </lineage>
</organism>
<dbReference type="CDD" id="cd00310">
    <property type="entry name" value="ATP-synt_Fo_a_6"/>
    <property type="match status" value="1"/>
</dbReference>
<dbReference type="PANTHER" id="PTHR42823:SF3">
    <property type="entry name" value="ATP SYNTHASE SUBUNIT A, CHLOROPLASTIC"/>
    <property type="match status" value="1"/>
</dbReference>
<evidence type="ECO:0000256" key="4">
    <source>
        <dbReference type="ARBA" id="ARBA00022547"/>
    </source>
</evidence>
<evidence type="ECO:0000256" key="1">
    <source>
        <dbReference type="ARBA" id="ARBA00004141"/>
    </source>
</evidence>
<accession>A0A4R7ZUC2</accession>
<evidence type="ECO:0000256" key="11">
    <source>
        <dbReference type="HAMAP-Rule" id="MF_01393"/>
    </source>
</evidence>
<comment type="caution">
    <text evidence="13">The sequence shown here is derived from an EMBL/GenBank/DDBJ whole genome shotgun (WGS) entry which is preliminary data.</text>
</comment>
<keyword evidence="3 11" id="KW-0813">Transport</keyword>
<dbReference type="InterPro" id="IPR023011">
    <property type="entry name" value="ATP_synth_F0_asu_AS"/>
</dbReference>
<dbReference type="AlphaFoldDB" id="A0A4R7ZUC2"/>
<dbReference type="Pfam" id="PF00119">
    <property type="entry name" value="ATP-synt_A"/>
    <property type="match status" value="1"/>
</dbReference>
<dbReference type="EMBL" id="SODD01000012">
    <property type="protein sequence ID" value="TDW20551.1"/>
    <property type="molecule type" value="Genomic_DNA"/>
</dbReference>
<dbReference type="Gene3D" id="1.20.120.220">
    <property type="entry name" value="ATP synthase, F0 complex, subunit A"/>
    <property type="match status" value="1"/>
</dbReference>
<comment type="subcellular location">
    <subcellularLocation>
        <location evidence="11 12">Cell membrane</location>
        <topology evidence="11 12">Multi-pass membrane protein</topology>
    </subcellularLocation>
    <subcellularLocation>
        <location evidence="1">Membrane</location>
        <topology evidence="1">Multi-pass membrane protein</topology>
    </subcellularLocation>
</comment>
<evidence type="ECO:0000256" key="9">
    <source>
        <dbReference type="ARBA" id="ARBA00023136"/>
    </source>
</evidence>
<evidence type="ECO:0000256" key="8">
    <source>
        <dbReference type="ARBA" id="ARBA00023065"/>
    </source>
</evidence>
<evidence type="ECO:0000313" key="14">
    <source>
        <dbReference type="Proteomes" id="UP000294743"/>
    </source>
</evidence>
<dbReference type="Proteomes" id="UP000294743">
    <property type="component" value="Unassembled WGS sequence"/>
</dbReference>
<gene>
    <name evidence="11" type="primary">atpB</name>
    <name evidence="13" type="ORF">EDD63_11217</name>
</gene>
<sequence>MGDGILIKIGDFDLFVHQTIVIWIGVGILVCALLIWGGNKLKHADPTQPPKGAVLVFETIVNLCAMVVKGNLNKKTWKFLPYFGTIMIMMVISNILGLVGLQPPTSNLSLAMVLAIGIFLLIHFSDIKNHGIKGKWKALTDPVPLLLPLNVIGDIAFPVSLTLRLFGNMLGGSIIMALVYVLVKAAMPFTGILLAVTPFLHMYFDMFTAFMQTYIFFTLATFFLSDAVDAAEE</sequence>
<dbReference type="PANTHER" id="PTHR42823">
    <property type="entry name" value="ATP SYNTHASE SUBUNIT A, CHLOROPLASTIC"/>
    <property type="match status" value="1"/>
</dbReference>
<dbReference type="GO" id="GO:0005886">
    <property type="term" value="C:plasma membrane"/>
    <property type="evidence" value="ECO:0007669"/>
    <property type="project" value="UniProtKB-SubCell"/>
</dbReference>
<evidence type="ECO:0000256" key="12">
    <source>
        <dbReference type="RuleBase" id="RU000483"/>
    </source>
</evidence>
<dbReference type="SUPFAM" id="SSF81336">
    <property type="entry name" value="F1F0 ATP synthase subunit A"/>
    <property type="match status" value="1"/>
</dbReference>
<feature type="transmembrane region" description="Helical" evidence="11">
    <location>
        <begin position="107"/>
        <end position="124"/>
    </location>
</feature>
<evidence type="ECO:0000256" key="5">
    <source>
        <dbReference type="ARBA" id="ARBA00022692"/>
    </source>
</evidence>
<dbReference type="OrthoDB" id="9789241at2"/>
<proteinExistence type="inferred from homology"/>